<dbReference type="GO" id="GO:0031262">
    <property type="term" value="C:Ndc80 complex"/>
    <property type="evidence" value="ECO:0007669"/>
    <property type="project" value="TreeGrafter"/>
</dbReference>
<name>A0A4U7KZZ4_9BASI</name>
<dbReference type="GO" id="GO:0008017">
    <property type="term" value="F:microtubule binding"/>
    <property type="evidence" value="ECO:0007669"/>
    <property type="project" value="TreeGrafter"/>
</dbReference>
<keyword evidence="3 10" id="KW-0132">Cell division</keyword>
<evidence type="ECO:0000256" key="7">
    <source>
        <dbReference type="ARBA" id="ARBA00023242"/>
    </source>
</evidence>
<dbReference type="PANTHER" id="PTHR22142:SF2">
    <property type="entry name" value="KINETOCHORE PROTEIN SPC24"/>
    <property type="match status" value="1"/>
</dbReference>
<keyword evidence="5 10" id="KW-0995">Kinetochore</keyword>
<feature type="coiled-coil region" evidence="11">
    <location>
        <begin position="138"/>
        <end position="165"/>
    </location>
</feature>
<dbReference type="AlphaFoldDB" id="A0A4U7KZZ4"/>
<evidence type="ECO:0000256" key="1">
    <source>
        <dbReference type="ARBA" id="ARBA00007804"/>
    </source>
</evidence>
<accession>A0A4U7KZZ4</accession>
<protein>
    <recommendedName>
        <fullName evidence="10">Kinetochore protein Spc24</fullName>
    </recommendedName>
</protein>
<dbReference type="GeneID" id="40723306"/>
<reference evidence="13 14" key="1">
    <citation type="submission" date="2019-05" db="EMBL/GenBank/DDBJ databases">
        <title>Sporisorium graminicola CBS 10092 draft sequencing and annotation.</title>
        <authorList>
            <person name="Solano-Gonzalez S."/>
            <person name="Caddick M.X."/>
            <person name="Darby A."/>
        </authorList>
    </citation>
    <scope>NUCLEOTIDE SEQUENCE [LARGE SCALE GENOMIC DNA]</scope>
    <source>
        <strain evidence="13 14">CBS 10092</strain>
    </source>
</reference>
<dbReference type="RefSeq" id="XP_029742398.1">
    <property type="nucleotide sequence ID" value="XM_029881012.1"/>
</dbReference>
<dbReference type="PANTHER" id="PTHR22142">
    <property type="match status" value="1"/>
</dbReference>
<dbReference type="InterPro" id="IPR013252">
    <property type="entry name" value="Ndc80_Spc24"/>
</dbReference>
<keyword evidence="4 10" id="KW-0498">Mitosis</keyword>
<keyword evidence="9 10" id="KW-0137">Centromere</keyword>
<evidence type="ECO:0000256" key="10">
    <source>
        <dbReference type="RuleBase" id="RU368011"/>
    </source>
</evidence>
<gene>
    <name evidence="13" type="ORF">EX895_000411</name>
</gene>
<evidence type="ECO:0000256" key="2">
    <source>
        <dbReference type="ARBA" id="ARBA00022454"/>
    </source>
</evidence>
<evidence type="ECO:0000256" key="3">
    <source>
        <dbReference type="ARBA" id="ARBA00022618"/>
    </source>
</evidence>
<feature type="coiled-coil region" evidence="11">
    <location>
        <begin position="68"/>
        <end position="106"/>
    </location>
</feature>
<comment type="subcellular location">
    <subcellularLocation>
        <location evidence="10">Nucleus</location>
    </subcellularLocation>
    <subcellularLocation>
        <location evidence="10">Chromosome</location>
        <location evidence="10">Centromere</location>
        <location evidence="10">Kinetochore</location>
    </subcellularLocation>
</comment>
<keyword evidence="7 10" id="KW-0539">Nucleus</keyword>
<sequence>MSAATPKEDSAMLMPPPSTAASASASASSPSSSSSTLPVTAPLDERLTDDDIDSLIASLSPTSELDHLRSIEKTIRETQSRRKKEEEENRAKIHALQSALSDLRKQSTRQAAEWRSLAQHAETIEKLDNRNFDLAKKINEQESVLSSMQNQVVELKHMSEALEEVDIEDETEMDRDALCLRIFRSLGFLPSKSSPTTDEWSSILVRSDTRNTAIQFDIATAHLKQNEISPLILADQLWKAAE</sequence>
<dbReference type="EMBL" id="SRRM01000002">
    <property type="protein sequence ID" value="TKY90413.1"/>
    <property type="molecule type" value="Genomic_DNA"/>
</dbReference>
<dbReference type="CDD" id="cd11565">
    <property type="entry name" value="RWD_Spc24"/>
    <property type="match status" value="1"/>
</dbReference>
<evidence type="ECO:0000256" key="4">
    <source>
        <dbReference type="ARBA" id="ARBA00022776"/>
    </source>
</evidence>
<comment type="caution">
    <text evidence="13">The sequence shown here is derived from an EMBL/GenBank/DDBJ whole genome shotgun (WGS) entry which is preliminary data.</text>
</comment>
<evidence type="ECO:0000256" key="8">
    <source>
        <dbReference type="ARBA" id="ARBA00023306"/>
    </source>
</evidence>
<dbReference type="Proteomes" id="UP000306050">
    <property type="component" value="Chromosome SGRAM_1"/>
</dbReference>
<dbReference type="GO" id="GO:0007059">
    <property type="term" value="P:chromosome segregation"/>
    <property type="evidence" value="ECO:0007669"/>
    <property type="project" value="TreeGrafter"/>
</dbReference>
<keyword evidence="14" id="KW-1185">Reference proteome</keyword>
<evidence type="ECO:0000313" key="14">
    <source>
        <dbReference type="Proteomes" id="UP000306050"/>
    </source>
</evidence>
<keyword evidence="8 10" id="KW-0131">Cell cycle</keyword>
<comment type="function">
    <text evidence="10">Acts as a component of the essential kinetochore-associated NDC80 complex, which is required for chromosome segregation and spindle checkpoint activity.</text>
</comment>
<evidence type="ECO:0000256" key="9">
    <source>
        <dbReference type="ARBA" id="ARBA00023328"/>
    </source>
</evidence>
<feature type="compositionally biased region" description="Low complexity" evidence="12">
    <location>
        <begin position="19"/>
        <end position="38"/>
    </location>
</feature>
<feature type="region of interest" description="Disordered" evidence="12">
    <location>
        <begin position="1"/>
        <end position="45"/>
    </location>
</feature>
<dbReference type="OrthoDB" id="3344830at2759"/>
<dbReference type="KEGG" id="sgra:EX895_000411"/>
<proteinExistence type="inferred from homology"/>
<evidence type="ECO:0000256" key="12">
    <source>
        <dbReference type="SAM" id="MobiDB-lite"/>
    </source>
</evidence>
<evidence type="ECO:0000256" key="6">
    <source>
        <dbReference type="ARBA" id="ARBA00023054"/>
    </source>
</evidence>
<evidence type="ECO:0000313" key="13">
    <source>
        <dbReference type="EMBL" id="TKY90413.1"/>
    </source>
</evidence>
<keyword evidence="6 11" id="KW-0175">Coiled coil</keyword>
<dbReference type="GO" id="GO:0005634">
    <property type="term" value="C:nucleus"/>
    <property type="evidence" value="ECO:0007669"/>
    <property type="project" value="UniProtKB-SubCell"/>
</dbReference>
<dbReference type="Pfam" id="PF08286">
    <property type="entry name" value="Spc24"/>
    <property type="match status" value="1"/>
</dbReference>
<evidence type="ECO:0000256" key="11">
    <source>
        <dbReference type="SAM" id="Coils"/>
    </source>
</evidence>
<evidence type="ECO:0000256" key="5">
    <source>
        <dbReference type="ARBA" id="ARBA00022838"/>
    </source>
</evidence>
<keyword evidence="2 10" id="KW-0158">Chromosome</keyword>
<feature type="compositionally biased region" description="Basic and acidic residues" evidence="12">
    <location>
        <begin position="1"/>
        <end position="10"/>
    </location>
</feature>
<organism evidence="13 14">
    <name type="scientific">Sporisorium graminicola</name>
    <dbReference type="NCBI Taxonomy" id="280036"/>
    <lineage>
        <taxon>Eukaryota</taxon>
        <taxon>Fungi</taxon>
        <taxon>Dikarya</taxon>
        <taxon>Basidiomycota</taxon>
        <taxon>Ustilaginomycotina</taxon>
        <taxon>Ustilaginomycetes</taxon>
        <taxon>Ustilaginales</taxon>
        <taxon>Ustilaginaceae</taxon>
        <taxon>Sporisorium</taxon>
    </lineage>
</organism>
<comment type="similarity">
    <text evidence="1 10">Belongs to the SPC24 family.</text>
</comment>
<comment type="subunit">
    <text evidence="10">Component of the NDC80 complex.</text>
</comment>
<dbReference type="GO" id="GO:0051301">
    <property type="term" value="P:cell division"/>
    <property type="evidence" value="ECO:0007669"/>
    <property type="project" value="UniProtKB-UniRule"/>
</dbReference>